<dbReference type="Proteomes" id="UP000244722">
    <property type="component" value="Unassembled WGS sequence"/>
</dbReference>
<evidence type="ECO:0000313" key="2">
    <source>
        <dbReference type="EMBL" id="PUU73767.1"/>
    </source>
</evidence>
<protein>
    <submittedName>
        <fullName evidence="2">Uncharacterized protein</fullName>
    </submittedName>
</protein>
<gene>
    <name evidence="2" type="ORF">B9Z19DRAFT_1196699</name>
</gene>
<feature type="transmembrane region" description="Helical" evidence="1">
    <location>
        <begin position="12"/>
        <end position="31"/>
    </location>
</feature>
<keyword evidence="1" id="KW-1133">Transmembrane helix</keyword>
<organism evidence="2 3">
    <name type="scientific">Tuber borchii</name>
    <name type="common">White truffle</name>
    <dbReference type="NCBI Taxonomy" id="42251"/>
    <lineage>
        <taxon>Eukaryota</taxon>
        <taxon>Fungi</taxon>
        <taxon>Dikarya</taxon>
        <taxon>Ascomycota</taxon>
        <taxon>Pezizomycotina</taxon>
        <taxon>Pezizomycetes</taxon>
        <taxon>Pezizales</taxon>
        <taxon>Tuberaceae</taxon>
        <taxon>Tuber</taxon>
    </lineage>
</organism>
<evidence type="ECO:0000256" key="1">
    <source>
        <dbReference type="SAM" id="Phobius"/>
    </source>
</evidence>
<sequence>MASTFKPIVREFAAPIAIVFCGSAIFGLNVLNRFDHTKNTVKLDNTYEQLQKATTELSVRLDTTNKEIQSIRHGLKNMNTQIRIIRDDIRLAQLIAGSAILVKVDGLKESTPEGEK</sequence>
<dbReference type="OrthoDB" id="10420621at2759"/>
<keyword evidence="1" id="KW-0812">Transmembrane</keyword>
<dbReference type="EMBL" id="NESQ01000347">
    <property type="protein sequence ID" value="PUU73767.1"/>
    <property type="molecule type" value="Genomic_DNA"/>
</dbReference>
<accession>A0A2T6ZE40</accession>
<proteinExistence type="predicted"/>
<evidence type="ECO:0000313" key="3">
    <source>
        <dbReference type="Proteomes" id="UP000244722"/>
    </source>
</evidence>
<comment type="caution">
    <text evidence="2">The sequence shown here is derived from an EMBL/GenBank/DDBJ whole genome shotgun (WGS) entry which is preliminary data.</text>
</comment>
<keyword evidence="3" id="KW-1185">Reference proteome</keyword>
<dbReference type="AlphaFoldDB" id="A0A2T6ZE40"/>
<name>A0A2T6ZE40_TUBBO</name>
<keyword evidence="1" id="KW-0472">Membrane</keyword>
<reference evidence="2 3" key="1">
    <citation type="submission" date="2017-04" db="EMBL/GenBank/DDBJ databases">
        <title>Draft genome sequence of Tuber borchii Vittad., a whitish edible truffle.</title>
        <authorList>
            <consortium name="DOE Joint Genome Institute"/>
            <person name="Murat C."/>
            <person name="Kuo A."/>
            <person name="Barry K.W."/>
            <person name="Clum A."/>
            <person name="Dockter R.B."/>
            <person name="Fauchery L."/>
            <person name="Iotti M."/>
            <person name="Kohler A."/>
            <person name="Labutti K."/>
            <person name="Lindquist E.A."/>
            <person name="Lipzen A."/>
            <person name="Ohm R.A."/>
            <person name="Wang M."/>
            <person name="Grigoriev I.V."/>
            <person name="Zambonelli A."/>
            <person name="Martin F.M."/>
        </authorList>
    </citation>
    <scope>NUCLEOTIDE SEQUENCE [LARGE SCALE GENOMIC DNA]</scope>
    <source>
        <strain evidence="2 3">Tbo3840</strain>
    </source>
</reference>